<comment type="caution">
    <text evidence="2">The sequence shown here is derived from an EMBL/GenBank/DDBJ whole genome shotgun (WGS) entry which is preliminary data.</text>
</comment>
<dbReference type="EMBL" id="VTXP01000015">
    <property type="protein sequence ID" value="NOJ25234.1"/>
    <property type="molecule type" value="Genomic_DNA"/>
</dbReference>
<gene>
    <name evidence="2" type="ORF">F0238_21145</name>
</gene>
<evidence type="ECO:0000256" key="1">
    <source>
        <dbReference type="SAM" id="SignalP"/>
    </source>
</evidence>
<sequence>MKIFKLLVGLTLITSGNVVASEALTEQDLMSHYVADLESKVIGKPVDLYNINAVFEAVKKHRQYLMLCSHQFASSKCKQATLDLEVLGDTLAAHTRFQNDLSEMSSINKSITTPPSSKDAEKWEKLMMDYYKSLACGHESETVDQACIERFNGL</sequence>
<feature type="chain" id="PRO_5042814600" evidence="1">
    <location>
        <begin position="21"/>
        <end position="154"/>
    </location>
</feature>
<protein>
    <submittedName>
        <fullName evidence="2">Uncharacterized protein</fullName>
    </submittedName>
</protein>
<dbReference type="Proteomes" id="UP000576645">
    <property type="component" value="Unassembled WGS sequence"/>
</dbReference>
<evidence type="ECO:0000313" key="2">
    <source>
        <dbReference type="EMBL" id="NOJ25234.1"/>
    </source>
</evidence>
<dbReference type="AlphaFoldDB" id="A0AAP6ZNL1"/>
<organism evidence="2 3">
    <name type="scientific">Vibrio coralliilyticus</name>
    <dbReference type="NCBI Taxonomy" id="190893"/>
    <lineage>
        <taxon>Bacteria</taxon>
        <taxon>Pseudomonadati</taxon>
        <taxon>Pseudomonadota</taxon>
        <taxon>Gammaproteobacteria</taxon>
        <taxon>Vibrionales</taxon>
        <taxon>Vibrionaceae</taxon>
        <taxon>Vibrio</taxon>
    </lineage>
</organism>
<reference evidence="2 3" key="1">
    <citation type="submission" date="2019-09" db="EMBL/GenBank/DDBJ databases">
        <title>Draft genome sequencing and comparative genomics of hatchery-associated Vibrios.</title>
        <authorList>
            <person name="Kehlet-Delgado H."/>
            <person name="Mueller R.S."/>
        </authorList>
    </citation>
    <scope>NUCLEOTIDE SEQUENCE [LARGE SCALE GENOMIC DNA]</scope>
    <source>
        <strain evidence="2 3">09-121-3</strain>
    </source>
</reference>
<proteinExistence type="predicted"/>
<dbReference type="RefSeq" id="WP_171353732.1">
    <property type="nucleotide sequence ID" value="NZ_VTXP01000015.1"/>
</dbReference>
<accession>A0AAP6ZNL1</accession>
<feature type="signal peptide" evidence="1">
    <location>
        <begin position="1"/>
        <end position="20"/>
    </location>
</feature>
<evidence type="ECO:0000313" key="3">
    <source>
        <dbReference type="Proteomes" id="UP000576645"/>
    </source>
</evidence>
<name>A0AAP6ZNL1_9VIBR</name>
<keyword evidence="1" id="KW-0732">Signal</keyword>